<dbReference type="PANTHER" id="PTHR11638:SF185">
    <property type="entry name" value="ATP-DEPENDENT CLP PROTEASE ATP-BINDING SUBUNIT"/>
    <property type="match status" value="1"/>
</dbReference>
<keyword evidence="3 6" id="KW-0067">ATP-binding</keyword>
<evidence type="ECO:0000256" key="6">
    <source>
        <dbReference type="RuleBase" id="RU004432"/>
    </source>
</evidence>
<dbReference type="SMART" id="SM01086">
    <property type="entry name" value="ClpB_D2-small"/>
    <property type="match status" value="1"/>
</dbReference>
<dbReference type="Pfam" id="PF00004">
    <property type="entry name" value="AAA"/>
    <property type="match status" value="1"/>
</dbReference>
<dbReference type="Gene3D" id="4.10.860.10">
    <property type="entry name" value="UVR domain"/>
    <property type="match status" value="1"/>
</dbReference>
<dbReference type="Pfam" id="PF02861">
    <property type="entry name" value="Clp_N"/>
    <property type="match status" value="1"/>
</dbReference>
<evidence type="ECO:0000313" key="9">
    <source>
        <dbReference type="Proteomes" id="UP000026961"/>
    </source>
</evidence>
<dbReference type="GO" id="GO:0005737">
    <property type="term" value="C:cytoplasm"/>
    <property type="evidence" value="ECO:0007669"/>
    <property type="project" value="TreeGrafter"/>
</dbReference>
<dbReference type="CDD" id="cd19499">
    <property type="entry name" value="RecA-like_ClpB_Hsp104-like"/>
    <property type="match status" value="1"/>
</dbReference>
<dbReference type="InterPro" id="IPR027417">
    <property type="entry name" value="P-loop_NTPase"/>
</dbReference>
<reference evidence="8" key="1">
    <citation type="submission" date="2015-04" db="UniProtKB">
        <authorList>
            <consortium name="EnsemblPlants"/>
        </authorList>
    </citation>
    <scope>IDENTIFICATION</scope>
</reference>
<dbReference type="PROSITE" id="PS51903">
    <property type="entry name" value="CLP_R"/>
    <property type="match status" value="1"/>
</dbReference>
<dbReference type="Pfam" id="PF17871">
    <property type="entry name" value="AAA_lid_9"/>
    <property type="match status" value="1"/>
</dbReference>
<dbReference type="Gramene" id="OGLUM04G11150.1">
    <property type="protein sequence ID" value="OGLUM04G11150.1"/>
    <property type="gene ID" value="OGLUM04G11150"/>
</dbReference>
<dbReference type="AlphaFoldDB" id="A0A0D9ZKC3"/>
<evidence type="ECO:0000256" key="2">
    <source>
        <dbReference type="ARBA" id="ARBA00022741"/>
    </source>
</evidence>
<dbReference type="InterPro" id="IPR003959">
    <property type="entry name" value="ATPase_AAA_core"/>
</dbReference>
<organism evidence="8">
    <name type="scientific">Oryza glumipatula</name>
    <dbReference type="NCBI Taxonomy" id="40148"/>
    <lineage>
        <taxon>Eukaryota</taxon>
        <taxon>Viridiplantae</taxon>
        <taxon>Streptophyta</taxon>
        <taxon>Embryophyta</taxon>
        <taxon>Tracheophyta</taxon>
        <taxon>Spermatophyta</taxon>
        <taxon>Magnoliopsida</taxon>
        <taxon>Liliopsida</taxon>
        <taxon>Poales</taxon>
        <taxon>Poaceae</taxon>
        <taxon>BOP clade</taxon>
        <taxon>Oryzoideae</taxon>
        <taxon>Oryzeae</taxon>
        <taxon>Oryzinae</taxon>
        <taxon>Oryza</taxon>
    </lineage>
</organism>
<evidence type="ECO:0000313" key="8">
    <source>
        <dbReference type="EnsemblPlants" id="OGLUM04G11150.1"/>
    </source>
</evidence>
<evidence type="ECO:0000256" key="3">
    <source>
        <dbReference type="ARBA" id="ARBA00022840"/>
    </source>
</evidence>
<dbReference type="InterPro" id="IPR050130">
    <property type="entry name" value="ClpA_ClpB"/>
</dbReference>
<proteinExistence type="inferred from homology"/>
<keyword evidence="9" id="KW-1185">Reference proteome</keyword>
<dbReference type="GO" id="GO:0016887">
    <property type="term" value="F:ATP hydrolysis activity"/>
    <property type="evidence" value="ECO:0007669"/>
    <property type="project" value="InterPro"/>
</dbReference>
<accession>A0A0D9ZKC3</accession>
<name>A0A0D9ZKC3_9ORYZ</name>
<dbReference type="Pfam" id="PF07724">
    <property type="entry name" value="AAA_2"/>
    <property type="match status" value="1"/>
</dbReference>
<dbReference type="SMART" id="SM00382">
    <property type="entry name" value="AAA"/>
    <property type="match status" value="2"/>
</dbReference>
<comment type="similarity">
    <text evidence="6">Belongs to the ClpA/ClpB family.</text>
</comment>
<dbReference type="PRINTS" id="PR00300">
    <property type="entry name" value="CLPPROTEASEA"/>
</dbReference>
<dbReference type="SUPFAM" id="SSF81923">
    <property type="entry name" value="Double Clp-N motif"/>
    <property type="match status" value="1"/>
</dbReference>
<dbReference type="InterPro" id="IPR018368">
    <property type="entry name" value="ClpA/B_CS1"/>
</dbReference>
<protein>
    <recommendedName>
        <fullName evidence="7">Clp R domain-containing protein</fullName>
    </recommendedName>
</protein>
<dbReference type="InterPro" id="IPR028299">
    <property type="entry name" value="ClpA/B_CS2"/>
</dbReference>
<dbReference type="GO" id="GO:0005524">
    <property type="term" value="F:ATP binding"/>
    <property type="evidence" value="ECO:0007669"/>
    <property type="project" value="UniProtKB-KW"/>
</dbReference>
<dbReference type="SUPFAM" id="SSF52540">
    <property type="entry name" value="P-loop containing nucleoside triphosphate hydrolases"/>
    <property type="match status" value="2"/>
</dbReference>
<dbReference type="Gene3D" id="1.10.1780.10">
    <property type="entry name" value="Clp, N-terminal domain"/>
    <property type="match status" value="1"/>
</dbReference>
<keyword evidence="2 6" id="KW-0547">Nucleotide-binding</keyword>
<dbReference type="InterPro" id="IPR001270">
    <property type="entry name" value="ClpA/B"/>
</dbReference>
<dbReference type="PANTHER" id="PTHR11638">
    <property type="entry name" value="ATP-DEPENDENT CLP PROTEASE"/>
    <property type="match status" value="1"/>
</dbReference>
<dbReference type="InterPro" id="IPR019489">
    <property type="entry name" value="Clp_ATPase_C"/>
</dbReference>
<dbReference type="InterPro" id="IPR003593">
    <property type="entry name" value="AAA+_ATPase"/>
</dbReference>
<dbReference type="Gene3D" id="1.10.8.60">
    <property type="match status" value="2"/>
</dbReference>
<dbReference type="InterPro" id="IPR041546">
    <property type="entry name" value="ClpA/ClpB_AAA_lid"/>
</dbReference>
<dbReference type="eggNOG" id="KOG1051">
    <property type="taxonomic scope" value="Eukaryota"/>
</dbReference>
<dbReference type="STRING" id="40148.A0A0D9ZKC3"/>
<dbReference type="Pfam" id="PF10431">
    <property type="entry name" value="ClpB_D2-small"/>
    <property type="match status" value="1"/>
</dbReference>
<feature type="domain" description="Clp R" evidence="7">
    <location>
        <begin position="71"/>
        <end position="217"/>
    </location>
</feature>
<evidence type="ECO:0000256" key="1">
    <source>
        <dbReference type="ARBA" id="ARBA00022737"/>
    </source>
</evidence>
<dbReference type="EnsemblPlants" id="OGLUM04G11150.1">
    <property type="protein sequence ID" value="OGLUM04G11150.1"/>
    <property type="gene ID" value="OGLUM04G11150"/>
</dbReference>
<dbReference type="PROSITE" id="PS00870">
    <property type="entry name" value="CLPAB_1"/>
    <property type="match status" value="1"/>
</dbReference>
<dbReference type="InterPro" id="IPR004176">
    <property type="entry name" value="Clp_R_N"/>
</dbReference>
<dbReference type="Gene3D" id="3.40.50.300">
    <property type="entry name" value="P-loop containing nucleotide triphosphate hydrolases"/>
    <property type="match status" value="2"/>
</dbReference>
<keyword evidence="4 6" id="KW-0143">Chaperone</keyword>
<sequence>MEACCCSSSSVPSASILATGAGLRRRFSPAGAGGGGRAVAVAAGRPIRASAALLAAPAPRRRGGVVVRAVFERFTERAVKAVVFSQREARGMGDETVAPHHLLLGLVAEDRSPLGFLASGVRVERAREACRAAVGKEGLAQAPVGLATDVPFSGASKRVFEAAVEFSRNMGCNFISPEHIALGLFNLNDPTTNNVLKSLGVDSSQLAKQALTRVQGELAKDGREPVGLSSFKVREKFTPGGGKSAIVKYSNKKKEKSALALFCLDLTMRASGGLIDPVIGRKDEIERVVQIICRRTKNNPILLGEAGVGKTAIAEGLAHKIANGDVPIFLVGKRILSLDVALLMAGAKERGELEARVTSLIREVRKADPKLPFLVFNLQRAPKFHAGDVILFIDEVHTLIGSGIAGRGSKGAGLDIANLLKPALARGELQCIASTTLDEHRLHFDKDKALARRFQPVLVNEPSQEDAVKILLGLREKYETYHKCKYTLESINAAVYLSARYIADRHLPDKAIDLIDEAGSRARMESFKRKKEEQCSILSKSPDEYWQEIRAVQNMHEVALTNKVKYSLNQNDQEDAVDIELVGEDKTSPASMLSTSTDKPSLVGSEEIARVTSLWSGIPVQQLTTDERKLLVGLDDELRKRVIGQDDAVLAISKAVKRSRVGLNDPDRPIATLIFCGPTGVGKTELTKALSASYFGSVGHSLLESATVRLDMSEYMERHAVSKLIGSPPGYMGFGEGGTLTEAVRRKPFTVVLLDEIEKAHPDIFNILLQIFEDGHLTDSQGRRVSFKNTLIVMTSNVGSTSISNGKRSIGFQTQTDTEEKSYAAMKSLVMEELKAFFRPELLNRIDEVVVFRPLEKTQACCFYRYCTCILPCTFVNTMLAILNIMLQEVKGRILALGIGLEVSDSMKDLISQHGYDKSYGARPLRRAVTQLVEDVISEAILSGQFKPGDTIMMDTDATGKPCLSRLNDQTVQLSDPTPTL</sequence>
<evidence type="ECO:0000256" key="4">
    <source>
        <dbReference type="ARBA" id="ARBA00023186"/>
    </source>
</evidence>
<evidence type="ECO:0000259" key="7">
    <source>
        <dbReference type="PROSITE" id="PS51903"/>
    </source>
</evidence>
<keyword evidence="1 5" id="KW-0677">Repeat</keyword>
<dbReference type="CDD" id="cd00009">
    <property type="entry name" value="AAA"/>
    <property type="match status" value="1"/>
</dbReference>
<evidence type="ECO:0000256" key="5">
    <source>
        <dbReference type="PROSITE-ProRule" id="PRU01251"/>
    </source>
</evidence>
<dbReference type="HOGENOM" id="CLU_005070_4_1_1"/>
<dbReference type="FunFam" id="3.40.50.300:FF:000025">
    <property type="entry name" value="ATP-dependent Clp protease subunit"/>
    <property type="match status" value="1"/>
</dbReference>
<dbReference type="InterPro" id="IPR036628">
    <property type="entry name" value="Clp_N_dom_sf"/>
</dbReference>
<dbReference type="PROSITE" id="PS00871">
    <property type="entry name" value="CLPAB_2"/>
    <property type="match status" value="1"/>
</dbReference>
<dbReference type="GO" id="GO:0034605">
    <property type="term" value="P:cellular response to heat"/>
    <property type="evidence" value="ECO:0007669"/>
    <property type="project" value="TreeGrafter"/>
</dbReference>
<reference evidence="8" key="2">
    <citation type="submission" date="2018-05" db="EMBL/GenBank/DDBJ databases">
        <title>OgluRS3 (Oryza glumaepatula Reference Sequence Version 3).</title>
        <authorList>
            <person name="Zhang J."/>
            <person name="Kudrna D."/>
            <person name="Lee S."/>
            <person name="Talag J."/>
            <person name="Welchert J."/>
            <person name="Wing R.A."/>
        </authorList>
    </citation>
    <scope>NUCLEOTIDE SEQUENCE [LARGE SCALE GENOMIC DNA]</scope>
</reference>
<dbReference type="Proteomes" id="UP000026961">
    <property type="component" value="Chromosome 4"/>
</dbReference>